<protein>
    <submittedName>
        <fullName evidence="1">RhuM protein</fullName>
    </submittedName>
</protein>
<dbReference type="PANTHER" id="PTHR35810">
    <property type="entry name" value="CYTOPLASMIC PROTEIN-RELATED"/>
    <property type="match status" value="1"/>
</dbReference>
<proteinExistence type="predicted"/>
<name>A0A4S2EI22_PARDI</name>
<gene>
    <name evidence="1" type="ORF">E5342_15540</name>
</gene>
<sequence>MKRNIIKIESKAVIVTTAPTGNYIDNELGDGIWMTVWEIAEAFNVSGTAVVSAIKTIRKADILNDYEVCKYIHMDNGNTADVYSLEMIIPIAFRLNTYYTDIFRKWIINKVYEKKTPERQLYIHIPNGGYSC</sequence>
<dbReference type="Proteomes" id="UP000310032">
    <property type="component" value="Unassembled WGS sequence"/>
</dbReference>
<dbReference type="RefSeq" id="WP_135959732.1">
    <property type="nucleotide sequence ID" value="NZ_SRYM01000055.1"/>
</dbReference>
<organism evidence="1 2">
    <name type="scientific">Parabacteroides distasonis</name>
    <dbReference type="NCBI Taxonomy" id="823"/>
    <lineage>
        <taxon>Bacteria</taxon>
        <taxon>Pseudomonadati</taxon>
        <taxon>Bacteroidota</taxon>
        <taxon>Bacteroidia</taxon>
        <taxon>Bacteroidales</taxon>
        <taxon>Tannerellaceae</taxon>
        <taxon>Parabacteroides</taxon>
    </lineage>
</organism>
<evidence type="ECO:0000313" key="1">
    <source>
        <dbReference type="EMBL" id="TGY55002.1"/>
    </source>
</evidence>
<dbReference type="PANTHER" id="PTHR35810:SF1">
    <property type="entry name" value="CYTOPLASMIC PROTEIN"/>
    <property type="match status" value="1"/>
</dbReference>
<accession>A0A4S2EI22</accession>
<dbReference type="AlphaFoldDB" id="A0A4S2EI22"/>
<evidence type="ECO:0000313" key="2">
    <source>
        <dbReference type="Proteomes" id="UP000310032"/>
    </source>
</evidence>
<dbReference type="EMBL" id="SRYM01000055">
    <property type="protein sequence ID" value="TGY55002.1"/>
    <property type="molecule type" value="Genomic_DNA"/>
</dbReference>
<comment type="caution">
    <text evidence="1">The sequence shown here is derived from an EMBL/GenBank/DDBJ whole genome shotgun (WGS) entry which is preliminary data.</text>
</comment>
<reference evidence="1 2" key="1">
    <citation type="submission" date="2019-04" db="EMBL/GenBank/DDBJ databases">
        <title>Microbes associate with the intestines of laboratory mice.</title>
        <authorList>
            <person name="Navarre W."/>
            <person name="Wong E."/>
            <person name="Huang K."/>
            <person name="Tropini C."/>
            <person name="Ng K."/>
            <person name="Yu B."/>
        </authorList>
    </citation>
    <scope>NUCLEOTIDE SEQUENCE [LARGE SCALE GENOMIC DNA]</scope>
    <source>
        <strain evidence="1 2">NM39_I3</strain>
    </source>
</reference>